<proteinExistence type="predicted"/>
<organism evidence="2 3">
    <name type="scientific">Tulasnella calospora MUT 4182</name>
    <dbReference type="NCBI Taxonomy" id="1051891"/>
    <lineage>
        <taxon>Eukaryota</taxon>
        <taxon>Fungi</taxon>
        <taxon>Dikarya</taxon>
        <taxon>Basidiomycota</taxon>
        <taxon>Agaricomycotina</taxon>
        <taxon>Agaricomycetes</taxon>
        <taxon>Cantharellales</taxon>
        <taxon>Tulasnellaceae</taxon>
        <taxon>Tulasnella</taxon>
    </lineage>
</organism>
<accession>A0A0C3QIT3</accession>
<sequence>MTLSTLYLTSLPFLPSSSLPSPCPPLPPTWPDSLSNKYRNWANGGSYLDWTQKQSIYFSDSRVSVGTALTSWAWSASFGNYAGTTSRTSDGKWSPLTGQ</sequence>
<dbReference type="Proteomes" id="UP000054248">
    <property type="component" value="Unassembled WGS sequence"/>
</dbReference>
<evidence type="ECO:0000256" key="1">
    <source>
        <dbReference type="SAM" id="MobiDB-lite"/>
    </source>
</evidence>
<dbReference type="AlphaFoldDB" id="A0A0C3QIT3"/>
<evidence type="ECO:0000313" key="2">
    <source>
        <dbReference type="EMBL" id="KIO26836.1"/>
    </source>
</evidence>
<reference evidence="2 3" key="1">
    <citation type="submission" date="2014-04" db="EMBL/GenBank/DDBJ databases">
        <authorList>
            <consortium name="DOE Joint Genome Institute"/>
            <person name="Kuo A."/>
            <person name="Girlanda M."/>
            <person name="Perotto S."/>
            <person name="Kohler A."/>
            <person name="Nagy L.G."/>
            <person name="Floudas D."/>
            <person name="Copeland A."/>
            <person name="Barry K.W."/>
            <person name="Cichocki N."/>
            <person name="Veneault-Fourrey C."/>
            <person name="LaButti K."/>
            <person name="Lindquist E.A."/>
            <person name="Lipzen A."/>
            <person name="Lundell T."/>
            <person name="Morin E."/>
            <person name="Murat C."/>
            <person name="Sun H."/>
            <person name="Tunlid A."/>
            <person name="Henrissat B."/>
            <person name="Grigoriev I.V."/>
            <person name="Hibbett D.S."/>
            <person name="Martin F."/>
            <person name="Nordberg H.P."/>
            <person name="Cantor M.N."/>
            <person name="Hua S.X."/>
        </authorList>
    </citation>
    <scope>NUCLEOTIDE SEQUENCE [LARGE SCALE GENOMIC DNA]</scope>
    <source>
        <strain evidence="2 3">MUT 4182</strain>
    </source>
</reference>
<name>A0A0C3QIT3_9AGAM</name>
<dbReference type="HOGENOM" id="CLU_2322085_0_0_1"/>
<gene>
    <name evidence="2" type="ORF">M407DRAFT_23896</name>
</gene>
<dbReference type="EMBL" id="KN823018">
    <property type="protein sequence ID" value="KIO26836.1"/>
    <property type="molecule type" value="Genomic_DNA"/>
</dbReference>
<reference evidence="3" key="2">
    <citation type="submission" date="2015-01" db="EMBL/GenBank/DDBJ databases">
        <title>Evolutionary Origins and Diversification of the Mycorrhizal Mutualists.</title>
        <authorList>
            <consortium name="DOE Joint Genome Institute"/>
            <consortium name="Mycorrhizal Genomics Consortium"/>
            <person name="Kohler A."/>
            <person name="Kuo A."/>
            <person name="Nagy L.G."/>
            <person name="Floudas D."/>
            <person name="Copeland A."/>
            <person name="Barry K.W."/>
            <person name="Cichocki N."/>
            <person name="Veneault-Fourrey C."/>
            <person name="LaButti K."/>
            <person name="Lindquist E.A."/>
            <person name="Lipzen A."/>
            <person name="Lundell T."/>
            <person name="Morin E."/>
            <person name="Murat C."/>
            <person name="Riley R."/>
            <person name="Ohm R."/>
            <person name="Sun H."/>
            <person name="Tunlid A."/>
            <person name="Henrissat B."/>
            <person name="Grigoriev I.V."/>
            <person name="Hibbett D.S."/>
            <person name="Martin F."/>
        </authorList>
    </citation>
    <scope>NUCLEOTIDE SEQUENCE [LARGE SCALE GENOMIC DNA]</scope>
    <source>
        <strain evidence="3">MUT 4182</strain>
    </source>
</reference>
<feature type="region of interest" description="Disordered" evidence="1">
    <location>
        <begin position="79"/>
        <end position="99"/>
    </location>
</feature>
<protein>
    <submittedName>
        <fullName evidence="2">Uncharacterized protein</fullName>
    </submittedName>
</protein>
<feature type="compositionally biased region" description="Polar residues" evidence="1">
    <location>
        <begin position="79"/>
        <end position="88"/>
    </location>
</feature>
<evidence type="ECO:0000313" key="3">
    <source>
        <dbReference type="Proteomes" id="UP000054248"/>
    </source>
</evidence>
<keyword evidence="3" id="KW-1185">Reference proteome</keyword>